<dbReference type="InterPro" id="IPR036101">
    <property type="entry name" value="CarD-like/TRCF_RID_sf"/>
</dbReference>
<dbReference type="GO" id="GO:0003677">
    <property type="term" value="F:DNA binding"/>
    <property type="evidence" value="ECO:0007669"/>
    <property type="project" value="UniProtKB-KW"/>
</dbReference>
<dbReference type="PANTHER" id="PTHR47964:SF1">
    <property type="entry name" value="ATP-DEPENDENT DNA HELICASE HOMOLOG RECG, CHLOROPLASTIC"/>
    <property type="match status" value="1"/>
</dbReference>
<dbReference type="GO" id="GO:0003678">
    <property type="term" value="F:DNA helicase activity"/>
    <property type="evidence" value="ECO:0007669"/>
    <property type="project" value="TreeGrafter"/>
</dbReference>
<keyword evidence="4" id="KW-0378">Hydrolase</keyword>
<organism evidence="11 12">
    <name type="scientific">Candidatus Dojkabacteria bacterium HGW-Dojkabacteria-1</name>
    <dbReference type="NCBI Taxonomy" id="2013761"/>
    <lineage>
        <taxon>Bacteria</taxon>
        <taxon>Candidatus Dojkabacteria</taxon>
    </lineage>
</organism>
<evidence type="ECO:0000256" key="5">
    <source>
        <dbReference type="ARBA" id="ARBA00022806"/>
    </source>
</evidence>
<evidence type="ECO:0000256" key="8">
    <source>
        <dbReference type="ARBA" id="ARBA00023204"/>
    </source>
</evidence>
<feature type="domain" description="Helicase ATP-binding" evidence="9">
    <location>
        <begin position="416"/>
        <end position="577"/>
    </location>
</feature>
<dbReference type="GO" id="GO:0005524">
    <property type="term" value="F:ATP binding"/>
    <property type="evidence" value="ECO:0007669"/>
    <property type="project" value="UniProtKB-KW"/>
</dbReference>
<accession>A0A2N2F4B2</accession>
<feature type="domain" description="Helicase C-terminal" evidence="10">
    <location>
        <begin position="595"/>
        <end position="754"/>
    </location>
</feature>
<evidence type="ECO:0000313" key="11">
    <source>
        <dbReference type="EMBL" id="PKN03045.1"/>
    </source>
</evidence>
<evidence type="ECO:0000259" key="10">
    <source>
        <dbReference type="PROSITE" id="PS51194"/>
    </source>
</evidence>
<dbReference type="CDD" id="cd17991">
    <property type="entry name" value="DEXHc_TRCF"/>
    <property type="match status" value="1"/>
</dbReference>
<dbReference type="Gene3D" id="3.30.2060.10">
    <property type="entry name" value="Penicillin-binding protein 1b domain"/>
    <property type="match status" value="1"/>
</dbReference>
<dbReference type="SMART" id="SM00490">
    <property type="entry name" value="HELICc"/>
    <property type="match status" value="1"/>
</dbReference>
<dbReference type="GO" id="GO:0006281">
    <property type="term" value="P:DNA repair"/>
    <property type="evidence" value="ECO:0007669"/>
    <property type="project" value="UniProtKB-KW"/>
</dbReference>
<keyword evidence="7" id="KW-0238">DNA-binding</keyword>
<dbReference type="InterPro" id="IPR041471">
    <property type="entry name" value="UvrB_inter"/>
</dbReference>
<evidence type="ECO:0000256" key="3">
    <source>
        <dbReference type="ARBA" id="ARBA00022763"/>
    </source>
</evidence>
<dbReference type="SUPFAM" id="SSF141259">
    <property type="entry name" value="CarD-like"/>
    <property type="match status" value="1"/>
</dbReference>
<evidence type="ECO:0000256" key="7">
    <source>
        <dbReference type="ARBA" id="ARBA00023125"/>
    </source>
</evidence>
<dbReference type="Pfam" id="PF02559">
    <property type="entry name" value="CarD_TRCF_RID"/>
    <property type="match status" value="1"/>
</dbReference>
<dbReference type="Gene3D" id="2.40.10.170">
    <property type="match status" value="1"/>
</dbReference>
<dbReference type="SMART" id="SM00487">
    <property type="entry name" value="DEXDc"/>
    <property type="match status" value="1"/>
</dbReference>
<keyword evidence="8" id="KW-0234">DNA repair</keyword>
<dbReference type="Pfam" id="PF00270">
    <property type="entry name" value="DEAD"/>
    <property type="match status" value="1"/>
</dbReference>
<dbReference type="Proteomes" id="UP000233417">
    <property type="component" value="Unassembled WGS sequence"/>
</dbReference>
<dbReference type="InterPro" id="IPR011545">
    <property type="entry name" value="DEAD/DEAH_box_helicase_dom"/>
</dbReference>
<evidence type="ECO:0000256" key="4">
    <source>
        <dbReference type="ARBA" id="ARBA00022801"/>
    </source>
</evidence>
<keyword evidence="6" id="KW-0067">ATP-binding</keyword>
<keyword evidence="3" id="KW-0227">DNA damage</keyword>
<dbReference type="PROSITE" id="PS51192">
    <property type="entry name" value="HELICASE_ATP_BIND_1"/>
    <property type="match status" value="1"/>
</dbReference>
<evidence type="ECO:0008006" key="13">
    <source>
        <dbReference type="Google" id="ProtNLM"/>
    </source>
</evidence>
<dbReference type="InterPro" id="IPR047112">
    <property type="entry name" value="RecG/Mfd"/>
</dbReference>
<keyword evidence="5" id="KW-0347">Helicase</keyword>
<evidence type="ECO:0000256" key="1">
    <source>
        <dbReference type="ARBA" id="ARBA00022490"/>
    </source>
</evidence>
<keyword evidence="1" id="KW-0963">Cytoplasm</keyword>
<dbReference type="AlphaFoldDB" id="A0A2N2F4B2"/>
<dbReference type="GO" id="GO:0016787">
    <property type="term" value="F:hydrolase activity"/>
    <property type="evidence" value="ECO:0007669"/>
    <property type="project" value="UniProtKB-KW"/>
</dbReference>
<dbReference type="Gene3D" id="3.40.50.300">
    <property type="entry name" value="P-loop containing nucleotide triphosphate hydrolases"/>
    <property type="match status" value="2"/>
</dbReference>
<dbReference type="InterPro" id="IPR003711">
    <property type="entry name" value="CarD-like/TRCF_RID"/>
</dbReference>
<evidence type="ECO:0000259" key="9">
    <source>
        <dbReference type="PROSITE" id="PS51192"/>
    </source>
</evidence>
<dbReference type="SUPFAM" id="SSF52540">
    <property type="entry name" value="P-loop containing nucleoside triphosphate hydrolases"/>
    <property type="match status" value="3"/>
</dbReference>
<evidence type="ECO:0000256" key="6">
    <source>
        <dbReference type="ARBA" id="ARBA00022840"/>
    </source>
</evidence>
<reference evidence="11 12" key="1">
    <citation type="journal article" date="2017" name="ISME J.">
        <title>Potential for microbial H2 and metal transformations associated with novel bacteria and archaea in deep terrestrial subsurface sediments.</title>
        <authorList>
            <person name="Hernsdorf A.W."/>
            <person name="Amano Y."/>
            <person name="Miyakawa K."/>
            <person name="Ise K."/>
            <person name="Suzuki Y."/>
            <person name="Anantharaman K."/>
            <person name="Probst A."/>
            <person name="Burstein D."/>
            <person name="Thomas B.C."/>
            <person name="Banfield J.F."/>
        </authorList>
    </citation>
    <scope>NUCLEOTIDE SEQUENCE [LARGE SCALE GENOMIC DNA]</scope>
    <source>
        <strain evidence="11">HGW-Dojkabacteria-1</strain>
    </source>
</reference>
<name>A0A2N2F4B2_9BACT</name>
<comment type="caution">
    <text evidence="11">The sequence shown here is derived from an EMBL/GenBank/DDBJ whole genome shotgun (WGS) entry which is preliminary data.</text>
</comment>
<dbReference type="InterPro" id="IPR001650">
    <property type="entry name" value="Helicase_C-like"/>
</dbReference>
<protein>
    <recommendedName>
        <fullName evidence="13">Transcription-repair coupling factor</fullName>
    </recommendedName>
</protein>
<proteinExistence type="predicted"/>
<evidence type="ECO:0000256" key="2">
    <source>
        <dbReference type="ARBA" id="ARBA00022741"/>
    </source>
</evidence>
<gene>
    <name evidence="11" type="ORF">CVU76_03410</name>
</gene>
<dbReference type="PANTHER" id="PTHR47964">
    <property type="entry name" value="ATP-DEPENDENT DNA HELICASE HOMOLOG RECG, CHLOROPLASTIC"/>
    <property type="match status" value="1"/>
</dbReference>
<dbReference type="SMART" id="SM01058">
    <property type="entry name" value="CarD_TRCF"/>
    <property type="match status" value="1"/>
</dbReference>
<dbReference type="InterPro" id="IPR014001">
    <property type="entry name" value="Helicase_ATP-bd"/>
</dbReference>
<dbReference type="InterPro" id="IPR027417">
    <property type="entry name" value="P-loop_NTPase"/>
</dbReference>
<dbReference type="PROSITE" id="PS51194">
    <property type="entry name" value="HELICASE_CTER"/>
    <property type="match status" value="1"/>
</dbReference>
<sequence length="787" mass="88944">MIKTFLSDFEKKFKIPQLTTQSTVYIPNEYEELVAELIGLKLKRAVCILPLDSEYSPKFRSLKVGDRWDINQYIDLGYINVERVWNTGEISVLGETVIIWPFSSKNIFRVILFGNEIESIEKLEPESRKRVGGVEFVRIVDENHGVVANESSKDMLLLRNAKDAFGEDCVDIGIGRLPNLSIYSGKKTSINILNDYKKRGYEVWYISKNIFKYETSIEGIDRVYEVDNSVEASLNSGFVYEPSKILFLTDREILGEFDLGNVYKSKKIDPSSVEILKKIIPGDFVVHEDHGIGKFVDVIDRDGGQYIEIAYAGNDRLYIPLSASSKVMKYISSGKYQPRLTGLNSGLWSRISSKAKEDVENIAKELLQIYALREISKGTKILKDEESSDEYWKFANEFEFTDTEDQYIATKKISLDLQKEKPMDRLLVGDVGFGKTEIAMRAAFAVANAGMQVAVLAPTTVLANQHLRVFKERFKKYPFNISLISRLQDFKEREKTISELWKGKVDVLIGTHAILSENVKFKNLGLIIVDEEQKFGVKQKEKLKSSRVDTHVLSMTATPIPRTLNLSLLGVRDISVLAIAPQGRVEIRNEFSPFSFEKIKGCIEREVQRGGQVYYLHNSIENIQFVAQRIKEMIPKVRIEVAHGRLSGEKLIKVMDSFLGGEIDVLLCTTIIENGLDISNANTLIVDDVNRLGLSQMYQIRGRVGRGQRQAYACFFYESLKGDSALRLEAIKESQALGSGFLLSNRDLEIRGAGDILGKKQSGTINSIGYGLYTQLLSEAVEKLKSK</sequence>
<dbReference type="Pfam" id="PF17757">
    <property type="entry name" value="UvrB_inter"/>
    <property type="match status" value="1"/>
</dbReference>
<keyword evidence="2" id="KW-0547">Nucleotide-binding</keyword>
<dbReference type="Pfam" id="PF00271">
    <property type="entry name" value="Helicase_C"/>
    <property type="match status" value="1"/>
</dbReference>
<evidence type="ECO:0000313" key="12">
    <source>
        <dbReference type="Proteomes" id="UP000233417"/>
    </source>
</evidence>
<dbReference type="EMBL" id="PHAO01000001">
    <property type="protein sequence ID" value="PKN03045.1"/>
    <property type="molecule type" value="Genomic_DNA"/>
</dbReference>